<keyword evidence="1" id="KW-0175">Coiled coil</keyword>
<evidence type="ECO:0000313" key="4">
    <source>
        <dbReference type="Proteomes" id="UP000326354"/>
    </source>
</evidence>
<proteinExistence type="predicted"/>
<accession>A0A5S9IRL6</accession>
<feature type="coiled-coil region" evidence="1">
    <location>
        <begin position="1"/>
        <end position="32"/>
    </location>
</feature>
<dbReference type="KEGG" id="uam:UABAM_04833"/>
<protein>
    <submittedName>
        <fullName evidence="3">Uncharacterized protein</fullName>
    </submittedName>
</protein>
<dbReference type="EMBL" id="AP019860">
    <property type="protein sequence ID" value="BBM86447.1"/>
    <property type="molecule type" value="Genomic_DNA"/>
</dbReference>
<dbReference type="Proteomes" id="UP000326354">
    <property type="component" value="Chromosome"/>
</dbReference>
<dbReference type="RefSeq" id="WP_151970503.1">
    <property type="nucleotide sequence ID" value="NZ_AP019860.1"/>
</dbReference>
<gene>
    <name evidence="3" type="ORF">UABAM_04833</name>
</gene>
<evidence type="ECO:0000313" key="3">
    <source>
        <dbReference type="EMBL" id="BBM86447.1"/>
    </source>
</evidence>
<sequence>MDKLTQEKDLFLQQLQNLYDQMQVKYIEREQKRIVQKQHRYQQKIYGVLFGVALSLLWLILLLRIYIWQQSVALLH</sequence>
<dbReference type="AlphaFoldDB" id="A0A5S9IRL6"/>
<name>A0A5S9IRL6_UABAM</name>
<keyword evidence="2" id="KW-0812">Transmembrane</keyword>
<feature type="transmembrane region" description="Helical" evidence="2">
    <location>
        <begin position="45"/>
        <end position="67"/>
    </location>
</feature>
<organism evidence="3 4">
    <name type="scientific">Uabimicrobium amorphum</name>
    <dbReference type="NCBI Taxonomy" id="2596890"/>
    <lineage>
        <taxon>Bacteria</taxon>
        <taxon>Pseudomonadati</taxon>
        <taxon>Planctomycetota</taxon>
        <taxon>Candidatus Uabimicrobiia</taxon>
        <taxon>Candidatus Uabimicrobiales</taxon>
        <taxon>Candidatus Uabimicrobiaceae</taxon>
        <taxon>Candidatus Uabimicrobium</taxon>
    </lineage>
</organism>
<keyword evidence="2" id="KW-0472">Membrane</keyword>
<evidence type="ECO:0000256" key="2">
    <source>
        <dbReference type="SAM" id="Phobius"/>
    </source>
</evidence>
<keyword evidence="4" id="KW-1185">Reference proteome</keyword>
<keyword evidence="2" id="KW-1133">Transmembrane helix</keyword>
<evidence type="ECO:0000256" key="1">
    <source>
        <dbReference type="SAM" id="Coils"/>
    </source>
</evidence>
<reference evidence="3 4" key="1">
    <citation type="submission" date="2019-08" db="EMBL/GenBank/DDBJ databases">
        <title>Complete genome sequence of Candidatus Uab amorphum.</title>
        <authorList>
            <person name="Shiratori T."/>
            <person name="Suzuki S."/>
            <person name="Kakizawa Y."/>
            <person name="Ishida K."/>
        </authorList>
    </citation>
    <scope>NUCLEOTIDE SEQUENCE [LARGE SCALE GENOMIC DNA]</scope>
    <source>
        <strain evidence="3 4">SRT547</strain>
    </source>
</reference>